<dbReference type="PROSITE" id="PS51217">
    <property type="entry name" value="UVRD_HELICASE_CTER"/>
    <property type="match status" value="1"/>
</dbReference>
<dbReference type="Pfam" id="PF01930">
    <property type="entry name" value="Cas_Cas4"/>
    <property type="match status" value="1"/>
</dbReference>
<dbReference type="PROSITE" id="PS51198">
    <property type="entry name" value="UVRD_HELICASE_ATP_BIND"/>
    <property type="match status" value="1"/>
</dbReference>
<evidence type="ECO:0000256" key="5">
    <source>
        <dbReference type="ARBA" id="ARBA00022801"/>
    </source>
</evidence>
<gene>
    <name evidence="18" type="ORF">E4650_01400</name>
</gene>
<dbReference type="Pfam" id="PF13361">
    <property type="entry name" value="UvrD_C"/>
    <property type="match status" value="1"/>
</dbReference>
<dbReference type="Pfam" id="PF00580">
    <property type="entry name" value="UvrD-helicase"/>
    <property type="match status" value="1"/>
</dbReference>
<comment type="similarity">
    <text evidence="1">Belongs to the helicase family. UvrD subfamily.</text>
</comment>
<comment type="catalytic activity">
    <reaction evidence="12">
        <text>Couples ATP hydrolysis with the unwinding of duplex DNA by translocating in the 3'-5' direction.</text>
        <dbReference type="EC" id="5.6.2.4"/>
    </reaction>
</comment>
<dbReference type="InterPro" id="IPR027417">
    <property type="entry name" value="P-loop_NTPase"/>
</dbReference>
<dbReference type="GO" id="GO:0005524">
    <property type="term" value="F:ATP binding"/>
    <property type="evidence" value="ECO:0007669"/>
    <property type="project" value="UniProtKB-UniRule"/>
</dbReference>
<proteinExistence type="inferred from homology"/>
<dbReference type="InterPro" id="IPR000212">
    <property type="entry name" value="DNA_helicase_UvrD/REP"/>
</dbReference>
<evidence type="ECO:0000256" key="13">
    <source>
        <dbReference type="ARBA" id="ARBA00034808"/>
    </source>
</evidence>
<dbReference type="PANTHER" id="PTHR11070">
    <property type="entry name" value="UVRD / RECB / PCRA DNA HELICASE FAMILY MEMBER"/>
    <property type="match status" value="1"/>
</dbReference>
<dbReference type="Gene3D" id="1.10.486.10">
    <property type="entry name" value="PCRA, domain 4"/>
    <property type="match status" value="1"/>
</dbReference>
<evidence type="ECO:0000256" key="11">
    <source>
        <dbReference type="ARBA" id="ARBA00023235"/>
    </source>
</evidence>
<evidence type="ECO:0000259" key="16">
    <source>
        <dbReference type="PROSITE" id="PS51198"/>
    </source>
</evidence>
<evidence type="ECO:0000256" key="12">
    <source>
        <dbReference type="ARBA" id="ARBA00034617"/>
    </source>
</evidence>
<dbReference type="GO" id="GO:0043138">
    <property type="term" value="F:3'-5' DNA helicase activity"/>
    <property type="evidence" value="ECO:0007669"/>
    <property type="project" value="UniProtKB-EC"/>
</dbReference>
<evidence type="ECO:0000313" key="19">
    <source>
        <dbReference type="Proteomes" id="UP000297288"/>
    </source>
</evidence>
<evidence type="ECO:0000256" key="10">
    <source>
        <dbReference type="ARBA" id="ARBA00023204"/>
    </source>
</evidence>
<evidence type="ECO:0000256" key="3">
    <source>
        <dbReference type="ARBA" id="ARBA00022741"/>
    </source>
</evidence>
<keyword evidence="3 15" id="KW-0547">Nucleotide-binding</keyword>
<evidence type="ECO:0000256" key="4">
    <source>
        <dbReference type="ARBA" id="ARBA00022763"/>
    </source>
</evidence>
<dbReference type="EC" id="5.6.2.4" evidence="13"/>
<dbReference type="GO" id="GO:0033202">
    <property type="term" value="C:DNA helicase complex"/>
    <property type="evidence" value="ECO:0007669"/>
    <property type="project" value="TreeGrafter"/>
</dbReference>
<name>A0A4Z0VXP8_9BACT</name>
<reference evidence="18 19" key="1">
    <citation type="submission" date="2019-04" db="EMBL/GenBank/DDBJ databases">
        <title>Draft genome sequence data and analysis of a Fermenting Bacterium, Geotoga petraea strain HO-Geo1, isolated from heavy-oil petroleum reservoir in Russia.</title>
        <authorList>
            <person name="Grouzdev D.S."/>
            <person name="Semenova E.M."/>
            <person name="Sokolova D.S."/>
            <person name="Tourova T.P."/>
            <person name="Poltaraus A.B."/>
            <person name="Nazina T.N."/>
        </authorList>
    </citation>
    <scope>NUCLEOTIDE SEQUENCE [LARGE SCALE GENOMIC DNA]</scope>
    <source>
        <strain evidence="18 19">HO-Geo1</strain>
    </source>
</reference>
<dbReference type="InterPro" id="IPR014016">
    <property type="entry name" value="UvrD-like_ATP-bd"/>
</dbReference>
<protein>
    <recommendedName>
        <fullName evidence="13">DNA 3'-5' helicase</fullName>
        <ecNumber evidence="13">5.6.2.4</ecNumber>
    </recommendedName>
</protein>
<dbReference type="Gene3D" id="3.90.320.10">
    <property type="match status" value="1"/>
</dbReference>
<organism evidence="18 19">
    <name type="scientific">Geotoga petraea</name>
    <dbReference type="NCBI Taxonomy" id="28234"/>
    <lineage>
        <taxon>Bacteria</taxon>
        <taxon>Thermotogati</taxon>
        <taxon>Thermotogota</taxon>
        <taxon>Thermotogae</taxon>
        <taxon>Petrotogales</taxon>
        <taxon>Petrotogaceae</taxon>
        <taxon>Geotoga</taxon>
    </lineage>
</organism>
<keyword evidence="10" id="KW-0234">DNA repair</keyword>
<dbReference type="SUPFAM" id="SSF52980">
    <property type="entry name" value="Restriction endonuclease-like"/>
    <property type="match status" value="1"/>
</dbReference>
<dbReference type="CDD" id="cd17932">
    <property type="entry name" value="DEXQc_UvrD"/>
    <property type="match status" value="1"/>
</dbReference>
<dbReference type="AlphaFoldDB" id="A0A4Z0VXP8"/>
<dbReference type="GO" id="GO:0003677">
    <property type="term" value="F:DNA binding"/>
    <property type="evidence" value="ECO:0007669"/>
    <property type="project" value="UniProtKB-KW"/>
</dbReference>
<dbReference type="InterPro" id="IPR014017">
    <property type="entry name" value="DNA_helicase_UvrD-like_C"/>
</dbReference>
<dbReference type="OrthoDB" id="9810135at2"/>
<evidence type="ECO:0000256" key="1">
    <source>
        <dbReference type="ARBA" id="ARBA00009922"/>
    </source>
</evidence>
<dbReference type="Gene3D" id="1.10.10.160">
    <property type="match status" value="1"/>
</dbReference>
<evidence type="ECO:0000256" key="9">
    <source>
        <dbReference type="ARBA" id="ARBA00023125"/>
    </source>
</evidence>
<keyword evidence="8 15" id="KW-0067">ATP-binding</keyword>
<sequence length="1037" mass="122497">MDLLNEIQKNPNRNFFISASAGTGKTYTLTKYYISILENNYPDYDIVDRIVAVTFTNKAAGEMRERIMEAVYEKLEEIPPKGTVYEEWYNYWNNVKINLSRAWIKTIDSFCSRILRDNNIQIGIDPNFGMVSEFKKDREIDKAIYYSLKIILELYEDREIEWLRSLSDKRKNNIKNNIELLKKEKDKFKKTLLVILNELKLDNFKDLIKEVIQKWRLEMVRVKVFEELELADTDLSNKYTDILWLFKIIANISKEYFESLTLDNFQFDFKGILEKTVEALDNKSIREKYKNRFKYIIVDEFQDTNYLQKEIFEKLHHEDNYLFYVGDRKQSIYRFRGADVSVFTTAKNEFQSKNYFYSSLNTNRRSEKEIVDFANELSSQVLFNTKNLNQENIDYKILEDADFQKDDFSYSEDSKDQIITPNITGEDDKRIKYINITPEAKNNSERKKSEIQAMVKTVKNLVGKEMTFRKRVNGKIVREIRNIQPGDIAILLKQMSGYEEEIKQEFNKNKIPFYIIGGKSFYYKSEIQALFSALSAVQNPFNDFEFSRYMMSLIGGMTFIEYDKLTKLRKDKNSLFETFEENLDVFENSNNILIAYKVLKKYKDLKYFLKPTSILKGIVNETEYLLKLSVLDDSESAISNVKKLLSDAEKYNNIASSFSELVRLLKKSTDIDEEEAVLEDETSNSVKIMTIHKSKGLEFPIVIMGGLYKSQKKNKSSEVEFSLPNSEGENYYIINSIFEDILKETDDPFLKWFKNNDFLDQTENHRLMYVGVTRAKEMFLPLLVDTKNATYNDFFTKLNYNGIDQINEEDLQEIDMEIKDKTDRKTVMVQESNLKKFEHLAYKQYIAPTYLINETKPSESEYAEEQGQKVDKVKLDSLFSDQELLFRGSDLHAKLQSSYEFHHLENLVERELLPKKLIKNDMIKYAFSPENKVVKNEWRIVKNIEINNRDYMLFGIPDKVIIDNGKITILDYKYSGLYDEEKIKDYKFQISFYLYLLKDFGIPKEGYIVSIKNGKTIKFEYDQNIESKIFNKIKELN</sequence>
<evidence type="ECO:0000256" key="7">
    <source>
        <dbReference type="ARBA" id="ARBA00022839"/>
    </source>
</evidence>
<evidence type="ECO:0000313" key="18">
    <source>
        <dbReference type="EMBL" id="TGG88878.1"/>
    </source>
</evidence>
<evidence type="ECO:0000256" key="2">
    <source>
        <dbReference type="ARBA" id="ARBA00022722"/>
    </source>
</evidence>
<dbReference type="RefSeq" id="WP_135402488.1">
    <property type="nucleotide sequence ID" value="NZ_SRME01000001.1"/>
</dbReference>
<dbReference type="InterPro" id="IPR011335">
    <property type="entry name" value="Restrct_endonuc-II-like"/>
</dbReference>
<keyword evidence="5 15" id="KW-0378">Hydrolase</keyword>
<evidence type="ECO:0000256" key="8">
    <source>
        <dbReference type="ARBA" id="ARBA00022840"/>
    </source>
</evidence>
<feature type="domain" description="UvrD-like helicase C-terminal" evidence="17">
    <location>
        <begin position="421"/>
        <end position="696"/>
    </location>
</feature>
<evidence type="ECO:0000256" key="14">
    <source>
        <dbReference type="ARBA" id="ARBA00048988"/>
    </source>
</evidence>
<dbReference type="GO" id="GO:0000725">
    <property type="term" value="P:recombinational repair"/>
    <property type="evidence" value="ECO:0007669"/>
    <property type="project" value="TreeGrafter"/>
</dbReference>
<comment type="catalytic activity">
    <reaction evidence="14">
        <text>ATP + H2O = ADP + phosphate + H(+)</text>
        <dbReference type="Rhea" id="RHEA:13065"/>
        <dbReference type="ChEBI" id="CHEBI:15377"/>
        <dbReference type="ChEBI" id="CHEBI:15378"/>
        <dbReference type="ChEBI" id="CHEBI:30616"/>
        <dbReference type="ChEBI" id="CHEBI:43474"/>
        <dbReference type="ChEBI" id="CHEBI:456216"/>
        <dbReference type="EC" id="5.6.2.4"/>
    </reaction>
</comment>
<keyword evidence="11" id="KW-0413">Isomerase</keyword>
<dbReference type="InterPro" id="IPR011604">
    <property type="entry name" value="PDDEXK-like_dom_sf"/>
</dbReference>
<keyword evidence="4" id="KW-0227">DNA damage</keyword>
<dbReference type="InterPro" id="IPR022765">
    <property type="entry name" value="Dna2/Cas4_DUF83"/>
</dbReference>
<dbReference type="Gene3D" id="3.40.50.300">
    <property type="entry name" value="P-loop containing nucleotide triphosphate hydrolases"/>
    <property type="match status" value="3"/>
</dbReference>
<comment type="caution">
    <text evidence="18">The sequence shown here is derived from an EMBL/GenBank/DDBJ whole genome shotgun (WGS) entry which is preliminary data.</text>
</comment>
<dbReference type="SUPFAM" id="SSF52540">
    <property type="entry name" value="P-loop containing nucleoside triphosphate hydrolases"/>
    <property type="match status" value="1"/>
</dbReference>
<evidence type="ECO:0000256" key="6">
    <source>
        <dbReference type="ARBA" id="ARBA00022806"/>
    </source>
</evidence>
<keyword evidence="9" id="KW-0238">DNA-binding</keyword>
<dbReference type="Proteomes" id="UP000297288">
    <property type="component" value="Unassembled WGS sequence"/>
</dbReference>
<feature type="binding site" evidence="15">
    <location>
        <begin position="19"/>
        <end position="26"/>
    </location>
    <ligand>
        <name>ATP</name>
        <dbReference type="ChEBI" id="CHEBI:30616"/>
    </ligand>
</feature>
<evidence type="ECO:0000256" key="15">
    <source>
        <dbReference type="PROSITE-ProRule" id="PRU00560"/>
    </source>
</evidence>
<dbReference type="GO" id="GO:0004527">
    <property type="term" value="F:exonuclease activity"/>
    <property type="evidence" value="ECO:0007669"/>
    <property type="project" value="UniProtKB-KW"/>
</dbReference>
<keyword evidence="2" id="KW-0540">Nuclease</keyword>
<evidence type="ECO:0000259" key="17">
    <source>
        <dbReference type="PROSITE" id="PS51217"/>
    </source>
</evidence>
<dbReference type="PANTHER" id="PTHR11070:SF48">
    <property type="entry name" value="ATP-DEPENDENT HELICASE_NUCLEASE SUBUNIT A"/>
    <property type="match status" value="1"/>
</dbReference>
<dbReference type="InterPro" id="IPR013986">
    <property type="entry name" value="DExx_box_DNA_helicase_dom_sf"/>
</dbReference>
<accession>A0A4Z0VXP8</accession>
<feature type="domain" description="UvrD-like helicase ATP-binding" evidence="16">
    <location>
        <begin position="1"/>
        <end position="367"/>
    </location>
</feature>
<keyword evidence="6 15" id="KW-0347">Helicase</keyword>
<dbReference type="GO" id="GO:0005829">
    <property type="term" value="C:cytosol"/>
    <property type="evidence" value="ECO:0007669"/>
    <property type="project" value="TreeGrafter"/>
</dbReference>
<dbReference type="EMBL" id="SRME01000001">
    <property type="protein sequence ID" value="TGG88878.1"/>
    <property type="molecule type" value="Genomic_DNA"/>
</dbReference>
<keyword evidence="7" id="KW-0269">Exonuclease</keyword>